<keyword evidence="1" id="KW-0472">Membrane</keyword>
<keyword evidence="1" id="KW-0812">Transmembrane</keyword>
<keyword evidence="3" id="KW-1185">Reference proteome</keyword>
<dbReference type="RefSeq" id="WP_200467204.1">
    <property type="nucleotide sequence ID" value="NZ_JAENRR010000116.1"/>
</dbReference>
<evidence type="ECO:0000256" key="1">
    <source>
        <dbReference type="SAM" id="Phobius"/>
    </source>
</evidence>
<comment type="caution">
    <text evidence="2">The sequence shown here is derived from an EMBL/GenBank/DDBJ whole genome shotgun (WGS) entry which is preliminary data.</text>
</comment>
<feature type="transmembrane region" description="Helical" evidence="1">
    <location>
        <begin position="71"/>
        <end position="93"/>
    </location>
</feature>
<feature type="transmembrane region" description="Helical" evidence="1">
    <location>
        <begin position="7"/>
        <end position="26"/>
    </location>
</feature>
<dbReference type="EMBL" id="JAENRR010000116">
    <property type="protein sequence ID" value="MBK3519987.1"/>
    <property type="molecule type" value="Genomic_DNA"/>
</dbReference>
<keyword evidence="1" id="KW-1133">Transmembrane helix</keyword>
<feature type="transmembrane region" description="Helical" evidence="1">
    <location>
        <begin position="140"/>
        <end position="162"/>
    </location>
</feature>
<gene>
    <name evidence="2" type="ORF">JIV24_21815</name>
</gene>
<organism evidence="2 3">
    <name type="scientific">Carboxylicivirga marina</name>
    <dbReference type="NCBI Taxonomy" id="2800988"/>
    <lineage>
        <taxon>Bacteria</taxon>
        <taxon>Pseudomonadati</taxon>
        <taxon>Bacteroidota</taxon>
        <taxon>Bacteroidia</taxon>
        <taxon>Marinilabiliales</taxon>
        <taxon>Marinilabiliaceae</taxon>
        <taxon>Carboxylicivirga</taxon>
    </lineage>
</organism>
<feature type="transmembrane region" description="Helical" evidence="1">
    <location>
        <begin position="99"/>
        <end position="119"/>
    </location>
</feature>
<evidence type="ECO:0000313" key="3">
    <source>
        <dbReference type="Proteomes" id="UP000605676"/>
    </source>
</evidence>
<reference evidence="2 3" key="1">
    <citation type="submission" date="2021-01" db="EMBL/GenBank/DDBJ databases">
        <title>Carboxyliciviraga sp.nov., isolated from coastal sediments.</title>
        <authorList>
            <person name="Lu D."/>
            <person name="Zhang T."/>
        </authorList>
    </citation>
    <scope>NUCLEOTIDE SEQUENCE [LARGE SCALE GENOMIC DNA]</scope>
    <source>
        <strain evidence="2 3">N1Y132</strain>
    </source>
</reference>
<feature type="transmembrane region" description="Helical" evidence="1">
    <location>
        <begin position="32"/>
        <end position="59"/>
    </location>
</feature>
<evidence type="ECO:0000313" key="2">
    <source>
        <dbReference type="EMBL" id="MBK3519987.1"/>
    </source>
</evidence>
<sequence>MKNLIIGTVWIVTGIAFIVSGLSAYWQYSTSGIMWLIVILEIIQVKRIALGLISLLIGIRLVKNKNIIKDLISLSTWLLILEIGILLFELIKWQSTHLVQYSLSSLIIVILLLISFKYSTQIKDSVEFNSIVKRQTKRNILIGIILFGVVWLLSSVIDYAFIESLRNK</sequence>
<dbReference type="Proteomes" id="UP000605676">
    <property type="component" value="Unassembled WGS sequence"/>
</dbReference>
<name>A0ABS1HQP6_9BACT</name>
<accession>A0ABS1HQP6</accession>
<proteinExistence type="predicted"/>
<protein>
    <submittedName>
        <fullName evidence="2">Uncharacterized protein</fullName>
    </submittedName>
</protein>